<accession>A0A7R9C152</accession>
<sequence>MIYINADEETENITEDQIIDEIEEVERTLIEENERKLSVFSIQAPPAVTPLPLMPGIIAPDPILAQPNVHEIFPGVESPKKSRKICCNC</sequence>
<feature type="non-terminal residue" evidence="1">
    <location>
        <position position="89"/>
    </location>
</feature>
<dbReference type="EMBL" id="OA890169">
    <property type="protein sequence ID" value="CAD7284419.1"/>
    <property type="molecule type" value="Genomic_DNA"/>
</dbReference>
<dbReference type="AlphaFoldDB" id="A0A7R9C152"/>
<protein>
    <submittedName>
        <fullName evidence="1">Uncharacterized protein</fullName>
    </submittedName>
</protein>
<organism evidence="1">
    <name type="scientific">Notodromas monacha</name>
    <dbReference type="NCBI Taxonomy" id="399045"/>
    <lineage>
        <taxon>Eukaryota</taxon>
        <taxon>Metazoa</taxon>
        <taxon>Ecdysozoa</taxon>
        <taxon>Arthropoda</taxon>
        <taxon>Crustacea</taxon>
        <taxon>Oligostraca</taxon>
        <taxon>Ostracoda</taxon>
        <taxon>Podocopa</taxon>
        <taxon>Podocopida</taxon>
        <taxon>Cypridocopina</taxon>
        <taxon>Cypridoidea</taxon>
        <taxon>Cyprididae</taxon>
        <taxon>Notodromas</taxon>
    </lineage>
</organism>
<evidence type="ECO:0000313" key="2">
    <source>
        <dbReference type="Proteomes" id="UP000678499"/>
    </source>
</evidence>
<dbReference type="EMBL" id="CAJPEX010008132">
    <property type="protein sequence ID" value="CAG0924571.1"/>
    <property type="molecule type" value="Genomic_DNA"/>
</dbReference>
<gene>
    <name evidence="1" type="ORF">NMOB1V02_LOCUS12026</name>
</gene>
<reference evidence="1" key="1">
    <citation type="submission" date="2020-11" db="EMBL/GenBank/DDBJ databases">
        <authorList>
            <person name="Tran Van P."/>
        </authorList>
    </citation>
    <scope>NUCLEOTIDE SEQUENCE</scope>
</reference>
<evidence type="ECO:0000313" key="1">
    <source>
        <dbReference type="EMBL" id="CAD7284419.1"/>
    </source>
</evidence>
<keyword evidence="2" id="KW-1185">Reference proteome</keyword>
<name>A0A7R9C152_9CRUS</name>
<proteinExistence type="predicted"/>
<dbReference type="Proteomes" id="UP000678499">
    <property type="component" value="Unassembled WGS sequence"/>
</dbReference>